<keyword evidence="2" id="KW-1185">Reference proteome</keyword>
<dbReference type="HOGENOM" id="CLU_2889434_0_0_1"/>
<evidence type="ECO:0000313" key="2">
    <source>
        <dbReference type="Proteomes" id="UP000006038"/>
    </source>
</evidence>
<organism evidence="1">
    <name type="scientific">Oryza brachyantha</name>
    <name type="common">malo sina</name>
    <dbReference type="NCBI Taxonomy" id="4533"/>
    <lineage>
        <taxon>Eukaryota</taxon>
        <taxon>Viridiplantae</taxon>
        <taxon>Streptophyta</taxon>
        <taxon>Embryophyta</taxon>
        <taxon>Tracheophyta</taxon>
        <taxon>Spermatophyta</taxon>
        <taxon>Magnoliopsida</taxon>
        <taxon>Liliopsida</taxon>
        <taxon>Poales</taxon>
        <taxon>Poaceae</taxon>
        <taxon>BOP clade</taxon>
        <taxon>Oryzoideae</taxon>
        <taxon>Oryzeae</taxon>
        <taxon>Oryzinae</taxon>
        <taxon>Oryza</taxon>
    </lineage>
</organism>
<evidence type="ECO:0000313" key="1">
    <source>
        <dbReference type="EnsemblPlants" id="OB09G17130.1"/>
    </source>
</evidence>
<dbReference type="Gramene" id="OB09G17130.1">
    <property type="protein sequence ID" value="OB09G17130.1"/>
    <property type="gene ID" value="OB09G17130"/>
</dbReference>
<dbReference type="Proteomes" id="UP000006038">
    <property type="component" value="Chromosome 9"/>
</dbReference>
<accession>J3MXI4</accession>
<proteinExistence type="predicted"/>
<dbReference type="AlphaFoldDB" id="J3MXI4"/>
<protein>
    <submittedName>
        <fullName evidence="1">Uncharacterized protein</fullName>
    </submittedName>
</protein>
<reference evidence="1" key="1">
    <citation type="journal article" date="2013" name="Nat. Commun.">
        <title>Whole-genome sequencing of Oryza brachyantha reveals mechanisms underlying Oryza genome evolution.</title>
        <authorList>
            <person name="Chen J."/>
            <person name="Huang Q."/>
            <person name="Gao D."/>
            <person name="Wang J."/>
            <person name="Lang Y."/>
            <person name="Liu T."/>
            <person name="Li B."/>
            <person name="Bai Z."/>
            <person name="Luis Goicoechea J."/>
            <person name="Liang C."/>
            <person name="Chen C."/>
            <person name="Zhang W."/>
            <person name="Sun S."/>
            <person name="Liao Y."/>
            <person name="Zhang X."/>
            <person name="Yang L."/>
            <person name="Song C."/>
            <person name="Wang M."/>
            <person name="Shi J."/>
            <person name="Liu G."/>
            <person name="Liu J."/>
            <person name="Zhou H."/>
            <person name="Zhou W."/>
            <person name="Yu Q."/>
            <person name="An N."/>
            <person name="Chen Y."/>
            <person name="Cai Q."/>
            <person name="Wang B."/>
            <person name="Liu B."/>
            <person name="Min J."/>
            <person name="Huang Y."/>
            <person name="Wu H."/>
            <person name="Li Z."/>
            <person name="Zhang Y."/>
            <person name="Yin Y."/>
            <person name="Song W."/>
            <person name="Jiang J."/>
            <person name="Jackson S.A."/>
            <person name="Wing R.A."/>
            <person name="Wang J."/>
            <person name="Chen M."/>
        </authorList>
    </citation>
    <scope>NUCLEOTIDE SEQUENCE [LARGE SCALE GENOMIC DNA]</scope>
    <source>
        <strain evidence="1">cv. IRGC 101232</strain>
    </source>
</reference>
<name>J3MXI4_ORYBR</name>
<sequence length="63" mass="6731">MAKFSVCGVLDISSQNAGNAPLNCLLDNVDKRPYSTPHSLNKCSRKYCSAQSTQTLGEGAHMA</sequence>
<dbReference type="EnsemblPlants" id="OB09G17130.1">
    <property type="protein sequence ID" value="OB09G17130.1"/>
    <property type="gene ID" value="OB09G17130"/>
</dbReference>
<reference evidence="1" key="2">
    <citation type="submission" date="2013-04" db="UniProtKB">
        <authorList>
            <consortium name="EnsemblPlants"/>
        </authorList>
    </citation>
    <scope>IDENTIFICATION</scope>
</reference>